<gene>
    <name evidence="11" type="ORF">RDB_LOCUS64641</name>
</gene>
<keyword evidence="6 10" id="KW-0560">Oxidoreductase</keyword>
<keyword evidence="7 9" id="KW-0408">Iron</keyword>
<evidence type="ECO:0000256" key="9">
    <source>
        <dbReference type="PIRSR" id="PIRSR602401-1"/>
    </source>
</evidence>
<dbReference type="GO" id="GO:0016705">
    <property type="term" value="F:oxidoreductase activity, acting on paired donors, with incorporation or reduction of molecular oxygen"/>
    <property type="evidence" value="ECO:0007669"/>
    <property type="project" value="InterPro"/>
</dbReference>
<dbReference type="PRINTS" id="PR00463">
    <property type="entry name" value="EP450I"/>
</dbReference>
<dbReference type="GO" id="GO:0005506">
    <property type="term" value="F:iron ion binding"/>
    <property type="evidence" value="ECO:0007669"/>
    <property type="project" value="InterPro"/>
</dbReference>
<dbReference type="PANTHER" id="PTHR46300:SF7">
    <property type="entry name" value="P450, PUTATIVE (EUROFUNG)-RELATED"/>
    <property type="match status" value="1"/>
</dbReference>
<dbReference type="GO" id="GO:0020037">
    <property type="term" value="F:heme binding"/>
    <property type="evidence" value="ECO:0007669"/>
    <property type="project" value="InterPro"/>
</dbReference>
<dbReference type="GO" id="GO:0004497">
    <property type="term" value="F:monooxygenase activity"/>
    <property type="evidence" value="ECO:0007669"/>
    <property type="project" value="UniProtKB-KW"/>
</dbReference>
<evidence type="ECO:0000256" key="5">
    <source>
        <dbReference type="ARBA" id="ARBA00022723"/>
    </source>
</evidence>
<evidence type="ECO:0000256" key="3">
    <source>
        <dbReference type="ARBA" id="ARBA00010617"/>
    </source>
</evidence>
<evidence type="ECO:0000256" key="6">
    <source>
        <dbReference type="ARBA" id="ARBA00023002"/>
    </source>
</evidence>
<dbReference type="PANTHER" id="PTHR46300">
    <property type="entry name" value="P450, PUTATIVE (EUROFUNG)-RELATED-RELATED"/>
    <property type="match status" value="1"/>
</dbReference>
<dbReference type="InterPro" id="IPR002401">
    <property type="entry name" value="Cyt_P450_E_grp-I"/>
</dbReference>
<keyword evidence="8 10" id="KW-0503">Monooxygenase</keyword>
<dbReference type="InterPro" id="IPR036396">
    <property type="entry name" value="Cyt_P450_sf"/>
</dbReference>
<comment type="pathway">
    <text evidence="2">Secondary metabolite biosynthesis.</text>
</comment>
<evidence type="ECO:0000313" key="11">
    <source>
        <dbReference type="EMBL" id="CAE6435772.1"/>
    </source>
</evidence>
<evidence type="ECO:0000256" key="1">
    <source>
        <dbReference type="ARBA" id="ARBA00001971"/>
    </source>
</evidence>
<dbReference type="EMBL" id="CAJMWQ010001113">
    <property type="protein sequence ID" value="CAE6435772.1"/>
    <property type="molecule type" value="Genomic_DNA"/>
</dbReference>
<evidence type="ECO:0000256" key="4">
    <source>
        <dbReference type="ARBA" id="ARBA00022617"/>
    </source>
</evidence>
<feature type="binding site" description="axial binding residue" evidence="9">
    <location>
        <position position="331"/>
    </location>
    <ligand>
        <name>heme</name>
        <dbReference type="ChEBI" id="CHEBI:30413"/>
    </ligand>
    <ligandPart>
        <name>Fe</name>
        <dbReference type="ChEBI" id="CHEBI:18248"/>
    </ligandPart>
</feature>
<evidence type="ECO:0000256" key="2">
    <source>
        <dbReference type="ARBA" id="ARBA00005179"/>
    </source>
</evidence>
<evidence type="ECO:0000256" key="7">
    <source>
        <dbReference type="ARBA" id="ARBA00023004"/>
    </source>
</evidence>
<comment type="similarity">
    <text evidence="3 10">Belongs to the cytochrome P450 family.</text>
</comment>
<sequence>MNNWLGARAVQQYDGLLEDIVKNLLVRLLDVSDDSEPFEKTKHEFFLAMASSTFRLAYGYQLENDHDPFFLNAVQAGHNVLYASMINSALYHYIDRFPGLTIEKCADFLVNVFPTLAYVPDWLPGTGWKNTARKWREHKKYAVDAPYEWAKKQVASGEFEASILSRLLQDQQVEQGLSTMDQENELKELAYIIFAAGTDTSATGLMNFVAAMVANPEAQAKAQAEVDSVLGNASRLPTISDETQMPYVRNLIHEVLRWHPVAPTGGAPHACYQDDVYRGYDIRKGTIMVGNIWAMSRDESIYKDPDAFDPDRFSDQKIPPAPAFGWGRRKCPGMHFAKATLFLAIASLLATFHFSRKEDKDGNEIVPIIEGSVNSITVPIKAFEFELRPRSNRHRHFILERISSN</sequence>
<evidence type="ECO:0008006" key="13">
    <source>
        <dbReference type="Google" id="ProtNLM"/>
    </source>
</evidence>
<accession>A0A8H2XT38</accession>
<comment type="cofactor">
    <cofactor evidence="1 9">
        <name>heme</name>
        <dbReference type="ChEBI" id="CHEBI:30413"/>
    </cofactor>
</comment>
<dbReference type="PROSITE" id="PS00086">
    <property type="entry name" value="CYTOCHROME_P450"/>
    <property type="match status" value="1"/>
</dbReference>
<dbReference type="Proteomes" id="UP000663826">
    <property type="component" value="Unassembled WGS sequence"/>
</dbReference>
<dbReference type="InterPro" id="IPR001128">
    <property type="entry name" value="Cyt_P450"/>
</dbReference>
<dbReference type="InterPro" id="IPR050364">
    <property type="entry name" value="Cytochrome_P450_fung"/>
</dbReference>
<reference evidence="11" key="1">
    <citation type="submission" date="2021-01" db="EMBL/GenBank/DDBJ databases">
        <authorList>
            <person name="Kaushik A."/>
        </authorList>
    </citation>
    <scope>NUCLEOTIDE SEQUENCE</scope>
    <source>
        <strain evidence="11">AG1-1B</strain>
    </source>
</reference>
<organism evidence="11 12">
    <name type="scientific">Rhizoctonia solani</name>
    <dbReference type="NCBI Taxonomy" id="456999"/>
    <lineage>
        <taxon>Eukaryota</taxon>
        <taxon>Fungi</taxon>
        <taxon>Dikarya</taxon>
        <taxon>Basidiomycota</taxon>
        <taxon>Agaricomycotina</taxon>
        <taxon>Agaricomycetes</taxon>
        <taxon>Cantharellales</taxon>
        <taxon>Ceratobasidiaceae</taxon>
        <taxon>Rhizoctonia</taxon>
    </lineage>
</organism>
<dbReference type="InterPro" id="IPR017972">
    <property type="entry name" value="Cyt_P450_CS"/>
</dbReference>
<name>A0A8H2XT38_9AGAM</name>
<dbReference type="SUPFAM" id="SSF48264">
    <property type="entry name" value="Cytochrome P450"/>
    <property type="match status" value="1"/>
</dbReference>
<dbReference type="Gene3D" id="1.10.630.10">
    <property type="entry name" value="Cytochrome P450"/>
    <property type="match status" value="1"/>
</dbReference>
<evidence type="ECO:0000256" key="10">
    <source>
        <dbReference type="RuleBase" id="RU000461"/>
    </source>
</evidence>
<proteinExistence type="inferred from homology"/>
<evidence type="ECO:0000256" key="8">
    <source>
        <dbReference type="ARBA" id="ARBA00023033"/>
    </source>
</evidence>
<keyword evidence="4 9" id="KW-0349">Heme</keyword>
<dbReference type="Pfam" id="PF00067">
    <property type="entry name" value="p450"/>
    <property type="match status" value="1"/>
</dbReference>
<keyword evidence="5 9" id="KW-0479">Metal-binding</keyword>
<comment type="caution">
    <text evidence="11">The sequence shown here is derived from an EMBL/GenBank/DDBJ whole genome shotgun (WGS) entry which is preliminary data.</text>
</comment>
<protein>
    <recommendedName>
        <fullName evidence="13">O-methylsterigmatocystin oxidoreductase</fullName>
    </recommendedName>
</protein>
<dbReference type="AlphaFoldDB" id="A0A8H2XT38"/>
<dbReference type="PRINTS" id="PR00385">
    <property type="entry name" value="P450"/>
</dbReference>
<evidence type="ECO:0000313" key="12">
    <source>
        <dbReference type="Proteomes" id="UP000663826"/>
    </source>
</evidence>